<dbReference type="InterPro" id="IPR000847">
    <property type="entry name" value="LysR_HTH_N"/>
</dbReference>
<dbReference type="AlphaFoldDB" id="D0GM10"/>
<keyword evidence="3" id="KW-0238">DNA-binding</keyword>
<dbReference type="InterPro" id="IPR047788">
    <property type="entry name" value="LysR-like_Sec_metab"/>
</dbReference>
<dbReference type="InterPro" id="IPR036390">
    <property type="entry name" value="WH_DNA-bd_sf"/>
</dbReference>
<dbReference type="InterPro" id="IPR036388">
    <property type="entry name" value="WH-like_DNA-bd_sf"/>
</dbReference>
<comment type="similarity">
    <text evidence="1">Belongs to the LysR transcriptional regulatory family.</text>
</comment>
<dbReference type="eggNOG" id="COG0583">
    <property type="taxonomic scope" value="Bacteria"/>
</dbReference>
<gene>
    <name evidence="6" type="ORF">HMPREF0554_1721</name>
</gene>
<feature type="domain" description="HTH lysR-type" evidence="5">
    <location>
        <begin position="21"/>
        <end position="78"/>
    </location>
</feature>
<proteinExistence type="inferred from homology"/>
<dbReference type="FunFam" id="1.10.10.10:FF:000001">
    <property type="entry name" value="LysR family transcriptional regulator"/>
    <property type="match status" value="1"/>
</dbReference>
<reference evidence="6 7" key="1">
    <citation type="submission" date="2009-10" db="EMBL/GenBank/DDBJ databases">
        <authorList>
            <person name="Harkins D.M."/>
            <person name="Madupu R."/>
            <person name="Durkin A.S."/>
            <person name="Torralba M."/>
            <person name="Methe B."/>
            <person name="Sutton G.G."/>
            <person name="Strausberg R.L."/>
            <person name="Nelson K.E."/>
        </authorList>
    </citation>
    <scope>NUCLEOTIDE SEQUENCE [LARGE SCALE GENOMIC DNA]</scope>
    <source>
        <strain evidence="6 7">F0264</strain>
    </source>
</reference>
<sequence>MSPHKKHFYLCIFNIRNGENMDFKQLEVFVRLAENKSFSATANDLKISQPTVSLHIKQLEEELDAPLFVRSTRELKITLTGEKLYRQVKELLEKKESIVKSFSNKRKKEMILGVSTISANYIMPPLIKKFNEEFPDVYVNISEKNSAETIKKVSDYKVDIGIVGMKIHDENCEFYPIYKDEFVFIAPNTDYYRKLKESNPSLKELVKEPFILREDGSGVKRNTELIFQSQNVNPASINTVASVNGIEVMKQLVARGVGTSLISKIAVEAWVKRGELLEIEIKENPHQYRQLYLVWNKKITLPTHVQEFLKIAKRGDIWDKSK</sequence>
<dbReference type="SUPFAM" id="SSF53850">
    <property type="entry name" value="Periplasmic binding protein-like II"/>
    <property type="match status" value="1"/>
</dbReference>
<dbReference type="Pfam" id="PF03466">
    <property type="entry name" value="LysR_substrate"/>
    <property type="match status" value="1"/>
</dbReference>
<dbReference type="Proteomes" id="UP000004226">
    <property type="component" value="Unassembled WGS sequence"/>
</dbReference>
<keyword evidence="2" id="KW-0805">Transcription regulation</keyword>
<protein>
    <submittedName>
        <fullName evidence="6">LysR substrate binding domain protein</fullName>
    </submittedName>
</protein>
<evidence type="ECO:0000259" key="5">
    <source>
        <dbReference type="PROSITE" id="PS50931"/>
    </source>
</evidence>
<evidence type="ECO:0000256" key="4">
    <source>
        <dbReference type="ARBA" id="ARBA00023163"/>
    </source>
</evidence>
<dbReference type="PANTHER" id="PTHR30126">
    <property type="entry name" value="HTH-TYPE TRANSCRIPTIONAL REGULATOR"/>
    <property type="match status" value="1"/>
</dbReference>
<organism evidence="6 7">
    <name type="scientific">Pseudoleptotrichia goodfellowii F0264</name>
    <dbReference type="NCBI Taxonomy" id="596323"/>
    <lineage>
        <taxon>Bacteria</taxon>
        <taxon>Fusobacteriati</taxon>
        <taxon>Fusobacteriota</taxon>
        <taxon>Fusobacteriia</taxon>
        <taxon>Fusobacteriales</taxon>
        <taxon>Leptotrichiaceae</taxon>
        <taxon>Pseudoleptotrichia</taxon>
    </lineage>
</organism>
<dbReference type="PROSITE" id="PS50931">
    <property type="entry name" value="HTH_LYSR"/>
    <property type="match status" value="1"/>
</dbReference>
<evidence type="ECO:0000256" key="1">
    <source>
        <dbReference type="ARBA" id="ARBA00009437"/>
    </source>
</evidence>
<dbReference type="NCBIfam" id="NF040786">
    <property type="entry name" value="LysR_Sec_metab"/>
    <property type="match status" value="1"/>
</dbReference>
<name>D0GM10_9FUSO</name>
<dbReference type="SUPFAM" id="SSF46785">
    <property type="entry name" value="Winged helix' DNA-binding domain"/>
    <property type="match status" value="1"/>
</dbReference>
<dbReference type="Gene3D" id="3.40.190.290">
    <property type="match status" value="1"/>
</dbReference>
<dbReference type="Gene3D" id="1.10.10.10">
    <property type="entry name" value="Winged helix-like DNA-binding domain superfamily/Winged helix DNA-binding domain"/>
    <property type="match status" value="1"/>
</dbReference>
<keyword evidence="7" id="KW-1185">Reference proteome</keyword>
<evidence type="ECO:0000313" key="7">
    <source>
        <dbReference type="Proteomes" id="UP000004226"/>
    </source>
</evidence>
<comment type="caution">
    <text evidence="6">The sequence shown here is derived from an EMBL/GenBank/DDBJ whole genome shotgun (WGS) entry which is preliminary data.</text>
</comment>
<evidence type="ECO:0000256" key="3">
    <source>
        <dbReference type="ARBA" id="ARBA00023125"/>
    </source>
</evidence>
<dbReference type="GO" id="GO:0003700">
    <property type="term" value="F:DNA-binding transcription factor activity"/>
    <property type="evidence" value="ECO:0007669"/>
    <property type="project" value="InterPro"/>
</dbReference>
<evidence type="ECO:0000256" key="2">
    <source>
        <dbReference type="ARBA" id="ARBA00023015"/>
    </source>
</evidence>
<accession>D0GM10</accession>
<evidence type="ECO:0000313" key="6">
    <source>
        <dbReference type="EMBL" id="EEY34824.1"/>
    </source>
</evidence>
<dbReference type="PRINTS" id="PR00039">
    <property type="entry name" value="HTHLYSR"/>
</dbReference>
<keyword evidence="4" id="KW-0804">Transcription</keyword>
<dbReference type="Pfam" id="PF00126">
    <property type="entry name" value="HTH_1"/>
    <property type="match status" value="1"/>
</dbReference>
<dbReference type="PANTHER" id="PTHR30126:SF40">
    <property type="entry name" value="HTH-TYPE TRANSCRIPTIONAL REGULATOR GLTR"/>
    <property type="match status" value="1"/>
</dbReference>
<dbReference type="EMBL" id="ADAD01000125">
    <property type="protein sequence ID" value="EEY34824.1"/>
    <property type="molecule type" value="Genomic_DNA"/>
</dbReference>
<dbReference type="InterPro" id="IPR005119">
    <property type="entry name" value="LysR_subst-bd"/>
</dbReference>
<dbReference type="GO" id="GO:0000976">
    <property type="term" value="F:transcription cis-regulatory region binding"/>
    <property type="evidence" value="ECO:0007669"/>
    <property type="project" value="TreeGrafter"/>
</dbReference>